<dbReference type="Gene3D" id="1.10.1670.10">
    <property type="entry name" value="Helix-hairpin-Helix base-excision DNA repair enzymes (C-terminal)"/>
    <property type="match status" value="1"/>
</dbReference>
<feature type="domain" description="HhH-GPD" evidence="15">
    <location>
        <begin position="36"/>
        <end position="184"/>
    </location>
</feature>
<organism evidence="16 17">
    <name type="scientific">Achromobacter aloeverae</name>
    <dbReference type="NCBI Taxonomy" id="1750518"/>
    <lineage>
        <taxon>Bacteria</taxon>
        <taxon>Pseudomonadati</taxon>
        <taxon>Pseudomonadota</taxon>
        <taxon>Betaproteobacteria</taxon>
        <taxon>Burkholderiales</taxon>
        <taxon>Alcaligenaceae</taxon>
        <taxon>Achromobacter</taxon>
    </lineage>
</organism>
<dbReference type="FunFam" id="1.10.340.30:FF:000002">
    <property type="entry name" value="Adenine DNA glycosylase"/>
    <property type="match status" value="1"/>
</dbReference>
<evidence type="ECO:0000256" key="7">
    <source>
        <dbReference type="ARBA" id="ARBA00022723"/>
    </source>
</evidence>
<dbReference type="OrthoDB" id="9802365at2"/>
<dbReference type="RefSeq" id="WP_129153492.1">
    <property type="nucleotide sequence ID" value="NZ_JBHSDO010000018.1"/>
</dbReference>
<reference evidence="16 17" key="1">
    <citation type="journal article" date="2017" name="Int. J. Syst. Evol. Microbiol.">
        <title>Achromobacter aloeverae sp. nov., isolated from the root of Aloe vera (L.) Burm.f.</title>
        <authorList>
            <person name="Kuncharoen N."/>
            <person name="Muramatsu Y."/>
            <person name="Shibata C."/>
            <person name="Kamakura Y."/>
            <person name="Nakagawa Y."/>
            <person name="Tanasupawat S."/>
        </authorList>
    </citation>
    <scope>NUCLEOTIDE SEQUENCE [LARGE SCALE GENOMIC DNA]</scope>
    <source>
        <strain evidence="16 17">AVA-1</strain>
    </source>
</reference>
<evidence type="ECO:0000256" key="1">
    <source>
        <dbReference type="ARBA" id="ARBA00000843"/>
    </source>
</evidence>
<dbReference type="CDD" id="cd00056">
    <property type="entry name" value="ENDO3c"/>
    <property type="match status" value="1"/>
</dbReference>
<dbReference type="InterPro" id="IPR023170">
    <property type="entry name" value="HhH_base_excis_C"/>
</dbReference>
<dbReference type="GO" id="GO:0035485">
    <property type="term" value="F:adenine/guanine mispair binding"/>
    <property type="evidence" value="ECO:0007669"/>
    <property type="project" value="TreeGrafter"/>
</dbReference>
<keyword evidence="11" id="KW-0411">Iron-sulfur</keyword>
<dbReference type="GO" id="GO:0051539">
    <property type="term" value="F:4 iron, 4 sulfur cluster binding"/>
    <property type="evidence" value="ECO:0007669"/>
    <property type="project" value="UniProtKB-UniRule"/>
</dbReference>
<dbReference type="EMBL" id="PYAL01000008">
    <property type="protein sequence ID" value="RXN84615.1"/>
    <property type="molecule type" value="Genomic_DNA"/>
</dbReference>
<dbReference type="SUPFAM" id="SSF55811">
    <property type="entry name" value="Nudix"/>
    <property type="match status" value="1"/>
</dbReference>
<evidence type="ECO:0000256" key="5">
    <source>
        <dbReference type="ARBA" id="ARBA00022023"/>
    </source>
</evidence>
<evidence type="ECO:0000256" key="14">
    <source>
        <dbReference type="RuleBase" id="RU365096"/>
    </source>
</evidence>
<dbReference type="SMART" id="SM00478">
    <property type="entry name" value="ENDO3c"/>
    <property type="match status" value="1"/>
</dbReference>
<dbReference type="PROSITE" id="PS01155">
    <property type="entry name" value="ENDONUCLEASE_III_2"/>
    <property type="match status" value="1"/>
</dbReference>
<protein>
    <recommendedName>
        <fullName evidence="5 14">Adenine DNA glycosylase</fullName>
        <ecNumber evidence="4 14">3.2.2.31</ecNumber>
    </recommendedName>
</protein>
<dbReference type="InterPro" id="IPR015797">
    <property type="entry name" value="NUDIX_hydrolase-like_dom_sf"/>
</dbReference>
<keyword evidence="13 14" id="KW-0326">Glycosidase</keyword>
<evidence type="ECO:0000256" key="6">
    <source>
        <dbReference type="ARBA" id="ARBA00022485"/>
    </source>
</evidence>
<evidence type="ECO:0000256" key="3">
    <source>
        <dbReference type="ARBA" id="ARBA00008343"/>
    </source>
</evidence>
<dbReference type="SUPFAM" id="SSF48150">
    <property type="entry name" value="DNA-glycosylase"/>
    <property type="match status" value="1"/>
</dbReference>
<evidence type="ECO:0000256" key="8">
    <source>
        <dbReference type="ARBA" id="ARBA00022763"/>
    </source>
</evidence>
<dbReference type="Pfam" id="PF00730">
    <property type="entry name" value="HhH-GPD"/>
    <property type="match status" value="1"/>
</dbReference>
<dbReference type="PANTHER" id="PTHR42944">
    <property type="entry name" value="ADENINE DNA GLYCOSYLASE"/>
    <property type="match status" value="1"/>
</dbReference>
<dbReference type="GO" id="GO:0046872">
    <property type="term" value="F:metal ion binding"/>
    <property type="evidence" value="ECO:0007669"/>
    <property type="project" value="UniProtKB-UniRule"/>
</dbReference>
<comment type="cofactor">
    <cofactor evidence="14">
        <name>[4Fe-4S] cluster</name>
        <dbReference type="ChEBI" id="CHEBI:49883"/>
    </cofactor>
    <text evidence="14">Binds 1 [4Fe-4S] cluster.</text>
</comment>
<evidence type="ECO:0000256" key="13">
    <source>
        <dbReference type="ARBA" id="ARBA00023295"/>
    </source>
</evidence>
<evidence type="ECO:0000256" key="9">
    <source>
        <dbReference type="ARBA" id="ARBA00022801"/>
    </source>
</evidence>
<dbReference type="InterPro" id="IPR011257">
    <property type="entry name" value="DNA_glycosylase"/>
</dbReference>
<dbReference type="EC" id="3.2.2.31" evidence="4 14"/>
<evidence type="ECO:0000256" key="11">
    <source>
        <dbReference type="ARBA" id="ARBA00023014"/>
    </source>
</evidence>
<dbReference type="GO" id="GO:0006298">
    <property type="term" value="P:mismatch repair"/>
    <property type="evidence" value="ECO:0007669"/>
    <property type="project" value="TreeGrafter"/>
</dbReference>
<dbReference type="InterPro" id="IPR004036">
    <property type="entry name" value="Endonuclease-III-like_CS2"/>
</dbReference>
<evidence type="ECO:0000256" key="10">
    <source>
        <dbReference type="ARBA" id="ARBA00023004"/>
    </source>
</evidence>
<keyword evidence="7" id="KW-0479">Metal-binding</keyword>
<sequence length="380" mass="41566">MNFAPRIVAWQRRHGRHDLPWQNTRDPYRIWLSEIMLQQTQVSTVIPYYQRFLERFPDLAALAAADQDEVMPYWAGLGYYARARNLHRCAQEIVRDWNGRFPPDAAGIATLPGIGRSTAAAIAAFAYGETSPIMDGNVKRVFTRHFGIAGDPSKREVETRLWTLAEEQVATARADAAILAAVASAAAATPEEDPVAACMVNYMASYTQGLMDLGATLCTRGKPDCARCPVQATCVARIEGRQAELPTPKARKATPERSTGMLVLRHGGRVLLQQRPSPGIWGGLWSLPEFDPAQGAATACETLGAQAGDLCELAAFAHTFTHFRLHVRPWLVTLRQAPATVAAPQRWVDEAELAQVALPAPVRKLLDGLFAAGLPHMLPA</sequence>
<keyword evidence="10 14" id="KW-0408">Iron</keyword>
<evidence type="ECO:0000313" key="17">
    <source>
        <dbReference type="Proteomes" id="UP000290849"/>
    </source>
</evidence>
<evidence type="ECO:0000256" key="2">
    <source>
        <dbReference type="ARBA" id="ARBA00002933"/>
    </source>
</evidence>
<dbReference type="Gene3D" id="1.10.340.30">
    <property type="entry name" value="Hypothetical protein, domain 2"/>
    <property type="match status" value="1"/>
</dbReference>
<keyword evidence="9" id="KW-0378">Hydrolase</keyword>
<evidence type="ECO:0000313" key="16">
    <source>
        <dbReference type="EMBL" id="RXN84615.1"/>
    </source>
</evidence>
<comment type="function">
    <text evidence="2">Adenine glycosylase active on G-A mispairs. MutY also corrects error-prone DNA synthesis past GO lesions which are due to the oxidatively damaged form of guanine: 7,8-dihydro-8-oxoguanine (8-oxo-dGTP).</text>
</comment>
<proteinExistence type="inferred from homology"/>
<comment type="caution">
    <text evidence="16">The sequence shown here is derived from an EMBL/GenBank/DDBJ whole genome shotgun (WGS) entry which is preliminary data.</text>
</comment>
<dbReference type="CDD" id="cd03431">
    <property type="entry name" value="NUDIX_DNA_Glycosylase_C-MutY"/>
    <property type="match status" value="1"/>
</dbReference>
<dbReference type="AlphaFoldDB" id="A0A4Q1HEE1"/>
<gene>
    <name evidence="16" type="ORF">C7R54_24935</name>
</gene>
<name>A0A4Q1HEE1_9BURK</name>
<dbReference type="InterPro" id="IPR003265">
    <property type="entry name" value="HhH-GPD_domain"/>
</dbReference>
<evidence type="ECO:0000256" key="4">
    <source>
        <dbReference type="ARBA" id="ARBA00012045"/>
    </source>
</evidence>
<evidence type="ECO:0000259" key="15">
    <source>
        <dbReference type="SMART" id="SM00478"/>
    </source>
</evidence>
<comment type="similarity">
    <text evidence="3 14">Belongs to the Nth/MutY family.</text>
</comment>
<keyword evidence="17" id="KW-1185">Reference proteome</keyword>
<dbReference type="InterPro" id="IPR044298">
    <property type="entry name" value="MIG/MutY"/>
</dbReference>
<dbReference type="Proteomes" id="UP000290849">
    <property type="component" value="Unassembled WGS sequence"/>
</dbReference>
<keyword evidence="12" id="KW-0234">DNA repair</keyword>
<dbReference type="Gene3D" id="3.90.79.10">
    <property type="entry name" value="Nucleoside Triphosphate Pyrophosphohydrolase"/>
    <property type="match status" value="1"/>
</dbReference>
<comment type="catalytic activity">
    <reaction evidence="1 14">
        <text>Hydrolyzes free adenine bases from 7,8-dihydro-8-oxoguanine:adenine mismatched double-stranded DNA, leaving an apurinic site.</text>
        <dbReference type="EC" id="3.2.2.31"/>
    </reaction>
</comment>
<keyword evidence="8 14" id="KW-0227">DNA damage</keyword>
<dbReference type="PANTHER" id="PTHR42944:SF1">
    <property type="entry name" value="ADENINE DNA GLYCOSYLASE"/>
    <property type="match status" value="1"/>
</dbReference>
<dbReference type="GO" id="GO:0000701">
    <property type="term" value="F:purine-specific mismatch base pair DNA N-glycosylase activity"/>
    <property type="evidence" value="ECO:0007669"/>
    <property type="project" value="UniProtKB-EC"/>
</dbReference>
<dbReference type="InterPro" id="IPR029119">
    <property type="entry name" value="MutY_C"/>
</dbReference>
<dbReference type="Pfam" id="PF14815">
    <property type="entry name" value="NUDIX_4"/>
    <property type="match status" value="1"/>
</dbReference>
<keyword evidence="6" id="KW-0004">4Fe-4S</keyword>
<dbReference type="GO" id="GO:0032357">
    <property type="term" value="F:oxidized purine DNA binding"/>
    <property type="evidence" value="ECO:0007669"/>
    <property type="project" value="TreeGrafter"/>
</dbReference>
<evidence type="ECO:0000256" key="12">
    <source>
        <dbReference type="ARBA" id="ARBA00023204"/>
    </source>
</evidence>
<accession>A0A4Q1HEE1</accession>
<dbReference type="GO" id="GO:0034039">
    <property type="term" value="F:8-oxo-7,8-dihydroguanine DNA N-glycosylase activity"/>
    <property type="evidence" value="ECO:0007669"/>
    <property type="project" value="TreeGrafter"/>
</dbReference>
<dbReference type="GO" id="GO:0006284">
    <property type="term" value="P:base-excision repair"/>
    <property type="evidence" value="ECO:0007669"/>
    <property type="project" value="UniProtKB-UniRule"/>
</dbReference>